<evidence type="ECO:0000256" key="4">
    <source>
        <dbReference type="ARBA" id="ARBA00022729"/>
    </source>
</evidence>
<evidence type="ECO:0000256" key="2">
    <source>
        <dbReference type="ARBA" id="ARBA00007806"/>
    </source>
</evidence>
<dbReference type="PROSITE" id="PS00129">
    <property type="entry name" value="GLYCOSYL_HYDROL_F31_1"/>
    <property type="match status" value="1"/>
</dbReference>
<accession>A0A0U1LK18</accession>
<dbReference type="InterPro" id="IPR013780">
    <property type="entry name" value="Glyco_hydro_b"/>
</dbReference>
<dbReference type="Gene3D" id="2.60.40.1760">
    <property type="entry name" value="glycosyl hydrolase (family 31)"/>
    <property type="match status" value="1"/>
</dbReference>
<dbReference type="InterPro" id="IPR030458">
    <property type="entry name" value="Glyco_hydro_31_AS"/>
</dbReference>
<dbReference type="SUPFAM" id="SSF74650">
    <property type="entry name" value="Galactose mutarotase-like"/>
    <property type="match status" value="1"/>
</dbReference>
<dbReference type="Proteomes" id="UP000054383">
    <property type="component" value="Unassembled WGS sequence"/>
</dbReference>
<dbReference type="InterPro" id="IPR000322">
    <property type="entry name" value="Glyco_hydro_31_TIM"/>
</dbReference>
<keyword evidence="6" id="KW-0325">Glycoprotein</keyword>
<dbReference type="GO" id="GO:0030246">
    <property type="term" value="F:carbohydrate binding"/>
    <property type="evidence" value="ECO:0007669"/>
    <property type="project" value="InterPro"/>
</dbReference>
<dbReference type="EMBL" id="CVMT01000001">
    <property type="protein sequence ID" value="CRG83122.1"/>
    <property type="molecule type" value="Genomic_DNA"/>
</dbReference>
<evidence type="ECO:0000259" key="11">
    <source>
        <dbReference type="Pfam" id="PF01055"/>
    </source>
</evidence>
<dbReference type="SUPFAM" id="SSF51445">
    <property type="entry name" value="(Trans)glycosidases"/>
    <property type="match status" value="1"/>
</dbReference>
<dbReference type="Pfam" id="PF01055">
    <property type="entry name" value="Glyco_hydro_31_2nd"/>
    <property type="match status" value="1"/>
</dbReference>
<gene>
    <name evidence="14" type="primary">aglU</name>
    <name evidence="14" type="ORF">PISL3812_00470</name>
</gene>
<comment type="similarity">
    <text evidence="2 9">Belongs to the glycosyl hydrolase 31 family.</text>
</comment>
<dbReference type="FunFam" id="3.20.20.80:FF:000169">
    <property type="entry name" value="Putative alpha-glucosidase AgdA"/>
    <property type="match status" value="1"/>
</dbReference>
<evidence type="ECO:0000256" key="8">
    <source>
        <dbReference type="ARBA" id="ARBA00041343"/>
    </source>
</evidence>
<reference evidence="14 15" key="1">
    <citation type="submission" date="2015-04" db="EMBL/GenBank/DDBJ databases">
        <authorList>
            <person name="Syromyatnikov M.Y."/>
            <person name="Popov V.N."/>
        </authorList>
    </citation>
    <scope>NUCLEOTIDE SEQUENCE [LARGE SCALE GENOMIC DNA]</scope>
    <source>
        <strain evidence="14">WF-38-12</strain>
    </source>
</reference>
<evidence type="ECO:0000259" key="12">
    <source>
        <dbReference type="Pfam" id="PF13802"/>
    </source>
</evidence>
<dbReference type="FunFam" id="2.60.40.1760:FF:000005">
    <property type="entry name" value="Putative alpha-glucosidase AgdA"/>
    <property type="match status" value="1"/>
</dbReference>
<dbReference type="Gene3D" id="3.20.20.80">
    <property type="entry name" value="Glycosidases"/>
    <property type="match status" value="2"/>
</dbReference>
<evidence type="ECO:0000313" key="14">
    <source>
        <dbReference type="EMBL" id="CRG83122.1"/>
    </source>
</evidence>
<dbReference type="GO" id="GO:0005975">
    <property type="term" value="P:carbohydrate metabolic process"/>
    <property type="evidence" value="ECO:0007669"/>
    <property type="project" value="InterPro"/>
</dbReference>
<dbReference type="InterPro" id="IPR048395">
    <property type="entry name" value="Glyco_hydro_31_C"/>
</dbReference>
<proteinExistence type="inferred from homology"/>
<dbReference type="PROSITE" id="PS00707">
    <property type="entry name" value="GLYCOSYL_HYDROL_F31_2"/>
    <property type="match status" value="1"/>
</dbReference>
<evidence type="ECO:0000256" key="5">
    <source>
        <dbReference type="ARBA" id="ARBA00022801"/>
    </source>
</evidence>
<dbReference type="PANTHER" id="PTHR22762:SF133">
    <property type="entry name" value="P-TYPE DOMAIN-CONTAINING PROTEIN"/>
    <property type="match status" value="1"/>
</dbReference>
<organism evidence="14 15">
    <name type="scientific">Talaromyces islandicus</name>
    <name type="common">Penicillium islandicum</name>
    <dbReference type="NCBI Taxonomy" id="28573"/>
    <lineage>
        <taxon>Eukaryota</taxon>
        <taxon>Fungi</taxon>
        <taxon>Dikarya</taxon>
        <taxon>Ascomycota</taxon>
        <taxon>Pezizomycotina</taxon>
        <taxon>Eurotiomycetes</taxon>
        <taxon>Eurotiomycetidae</taxon>
        <taxon>Eurotiales</taxon>
        <taxon>Trichocomaceae</taxon>
        <taxon>Talaromyces</taxon>
        <taxon>Talaromyces sect. Islandici</taxon>
    </lineage>
</organism>
<feature type="domain" description="Glycosyl hydrolase family 31 C-terminal" evidence="13">
    <location>
        <begin position="767"/>
        <end position="860"/>
    </location>
</feature>
<dbReference type="Pfam" id="PF21365">
    <property type="entry name" value="Glyco_hydro_31_3rd"/>
    <property type="match status" value="1"/>
</dbReference>
<dbReference type="SUPFAM" id="SSF51011">
    <property type="entry name" value="Glycosyl hydrolase domain"/>
    <property type="match status" value="1"/>
</dbReference>
<comment type="catalytic activity">
    <reaction evidence="1">
        <text>Hydrolysis of terminal, non-reducing (1-&gt;4)-linked alpha-D-glucose residues with release of alpha-D-glucose.</text>
        <dbReference type="EC" id="3.2.1.20"/>
    </reaction>
</comment>
<evidence type="ECO:0000256" key="6">
    <source>
        <dbReference type="ARBA" id="ARBA00023180"/>
    </source>
</evidence>
<dbReference type="EC" id="3.2.1.20" evidence="3"/>
<evidence type="ECO:0000256" key="3">
    <source>
        <dbReference type="ARBA" id="ARBA00012741"/>
    </source>
</evidence>
<dbReference type="InterPro" id="IPR017853">
    <property type="entry name" value="GH"/>
</dbReference>
<dbReference type="InterPro" id="IPR025887">
    <property type="entry name" value="Glyco_hydro_31_N_dom"/>
</dbReference>
<dbReference type="OMA" id="PYVINHD"/>
<keyword evidence="4 10" id="KW-0732">Signal</keyword>
<dbReference type="CDD" id="cd06602">
    <property type="entry name" value="GH31_MGAM_SI_GAA"/>
    <property type="match status" value="1"/>
</dbReference>
<dbReference type="InterPro" id="IPR011013">
    <property type="entry name" value="Gal_mutarotase_sf_dom"/>
</dbReference>
<feature type="domain" description="Glycoside hydrolase family 31 TIM barrel" evidence="11">
    <location>
        <begin position="330"/>
        <end position="759"/>
    </location>
</feature>
<keyword evidence="7 9" id="KW-0326">Glycosidase</keyword>
<evidence type="ECO:0000256" key="10">
    <source>
        <dbReference type="SAM" id="SignalP"/>
    </source>
</evidence>
<evidence type="ECO:0000256" key="9">
    <source>
        <dbReference type="RuleBase" id="RU361185"/>
    </source>
</evidence>
<feature type="chain" id="PRO_5006711022" description="alpha-glucosidase" evidence="10">
    <location>
        <begin position="22"/>
        <end position="993"/>
    </location>
</feature>
<evidence type="ECO:0000313" key="15">
    <source>
        <dbReference type="Proteomes" id="UP000054383"/>
    </source>
</evidence>
<feature type="domain" description="Glycoside hydrolase family 31 N-terminal" evidence="12">
    <location>
        <begin position="103"/>
        <end position="244"/>
    </location>
</feature>
<keyword evidence="15" id="KW-1185">Reference proteome</keyword>
<evidence type="ECO:0000256" key="1">
    <source>
        <dbReference type="ARBA" id="ARBA00001657"/>
    </source>
</evidence>
<dbReference type="PANTHER" id="PTHR22762">
    <property type="entry name" value="ALPHA-GLUCOSIDASE"/>
    <property type="match status" value="1"/>
</dbReference>
<dbReference type="GO" id="GO:0004558">
    <property type="term" value="F:alpha-1,4-glucosidase activity"/>
    <property type="evidence" value="ECO:0007669"/>
    <property type="project" value="UniProtKB-EC"/>
</dbReference>
<evidence type="ECO:0000256" key="7">
    <source>
        <dbReference type="ARBA" id="ARBA00023295"/>
    </source>
</evidence>
<dbReference type="OrthoDB" id="5839090at2759"/>
<dbReference type="FunFam" id="3.20.20.80:FF:000138">
    <property type="entry name" value="Putative alpha-glucosidase AgdA"/>
    <property type="match status" value="1"/>
</dbReference>
<dbReference type="Pfam" id="PF13802">
    <property type="entry name" value="Gal_mutarotas_2"/>
    <property type="match status" value="1"/>
</dbReference>
<sequence length="993" mass="108533">MARSVAVAACILLSHSVGTLAKSLSSTSSAPSSQFTTPASADIGANLIANIDDPNAVNAQKVCPGYTASNVRSTKYGLTATLALAGEACNAYGTDVSSLDLTVEYQAEDRLNIQITPTYIGASNQSWFVLPEDVVPKPKPESESLSESDLLFNWSNEPSFNFKVIRKATGDILFNTEGSVLVFENQFIEFASALPDDYNLYGLGERMHGLRLGNNITVTTYNADVGDPLDQNIYGTHPFYLETRYYEVDSENGTYNLVSAAAANTTDSSKEYLSLSHGVFLRNAHGQEVLLRPDNITWRTIGGSIDLYFYSGPTQVEVSKTYQTSTVGLPAMQQYFTLGFHQCRWGYKSWSHLADVVATFEKFGIPLENIWTDIDYMNQYRNFENDPVSWSYKDGEAFLEDLHKSGRHYIPIIDAAIYDPNPDNKSDAYPTYERGTKEDVWLKNPDGSTYIGAVWPGYTVFTDWHHPKAADWWINEFVEYYKNVKYDGIWLDMNEVSSFCVGSCGSGNLTLNPAHPGFLLPGEPGNIIYDYPENFNVTNSTEAAAAASASSSQAAAASATSVTATTTAAYLVTTPTPGVRDVNHPPYVINHVQTGHDLAVHAVSPNATHIDGVLEYDVHNLWGYQETNVTYTALTQVFPNKRPFIISRSSFAGSGKWTGHWGGDNASKWLYMFLSIPQALSFSLFGIPMFGVDTCGFNGNTDEELCNRWMQLSAFFPFYRNHNELGALAQEPYQWASVIDASKSAMQIRYALLPYFYTLFHLAHTTGSTVMRALAWEFPTDPSLASADRQFLVGPSLMVIPVLEQGASSVRGVFPGLAVGEVWYDWYTQSEFTAAKPGVNTTIEAPLGHIPVFVRGSSVLPLQQPALTTRDARNTPWSLLVALGRDGTASGSLYVDDGESITPNATLTVDFAATNASSLFASVRGDFHDANALANVTVLGVASRPAGNVTLNGHAVASDAVTYNETSKVLVVNGLADLTKDSGAWGGDWALKW</sequence>
<dbReference type="AlphaFoldDB" id="A0A0U1LK18"/>
<keyword evidence="5 9" id="KW-0378">Hydrolase</keyword>
<protein>
    <recommendedName>
        <fullName evidence="3">alpha-glucosidase</fullName>
        <ecNumber evidence="3">3.2.1.20</ecNumber>
    </recommendedName>
    <alternativeName>
        <fullName evidence="8">Maltase</fullName>
    </alternativeName>
</protein>
<feature type="signal peptide" evidence="10">
    <location>
        <begin position="1"/>
        <end position="21"/>
    </location>
</feature>
<dbReference type="InterPro" id="IPR030459">
    <property type="entry name" value="Glyco_hydro_31_CS"/>
</dbReference>
<evidence type="ECO:0000259" key="13">
    <source>
        <dbReference type="Pfam" id="PF21365"/>
    </source>
</evidence>
<name>A0A0U1LK18_TALIS</name>
<dbReference type="Gene3D" id="2.60.40.1180">
    <property type="entry name" value="Golgi alpha-mannosidase II"/>
    <property type="match status" value="2"/>
</dbReference>
<dbReference type="CDD" id="cd14752">
    <property type="entry name" value="GH31_N"/>
    <property type="match status" value="1"/>
</dbReference>
<dbReference type="FunFam" id="2.60.40.1180:FF:000001">
    <property type="entry name" value="Maltase-glucoamylase, intestinal"/>
    <property type="match status" value="1"/>
</dbReference>
<dbReference type="STRING" id="28573.A0A0U1LK18"/>